<reference evidence="1" key="1">
    <citation type="submission" date="2018-05" db="EMBL/GenBank/DDBJ databases">
        <authorList>
            <person name="Lanie J.A."/>
            <person name="Ng W.-L."/>
            <person name="Kazmierczak K.M."/>
            <person name="Andrzejewski T.M."/>
            <person name="Davidsen T.M."/>
            <person name="Wayne K.J."/>
            <person name="Tettelin H."/>
            <person name="Glass J.I."/>
            <person name="Rusch D."/>
            <person name="Podicherti R."/>
            <person name="Tsui H.-C.T."/>
            <person name="Winkler M.E."/>
        </authorList>
    </citation>
    <scope>NUCLEOTIDE SEQUENCE</scope>
</reference>
<evidence type="ECO:0000313" key="1">
    <source>
        <dbReference type="EMBL" id="SVB01510.1"/>
    </source>
</evidence>
<organism evidence="1">
    <name type="scientific">marine metagenome</name>
    <dbReference type="NCBI Taxonomy" id="408172"/>
    <lineage>
        <taxon>unclassified sequences</taxon>
        <taxon>metagenomes</taxon>
        <taxon>ecological metagenomes</taxon>
    </lineage>
</organism>
<gene>
    <name evidence="1" type="ORF">METZ01_LOCUS154364</name>
</gene>
<dbReference type="EMBL" id="UINC01025615">
    <property type="protein sequence ID" value="SVB01510.1"/>
    <property type="molecule type" value="Genomic_DNA"/>
</dbReference>
<sequence>TLNNLEKEDNNIVVISAEIRRMESVPLLVKIKISPKDDIIPLIIQ</sequence>
<accession>A0A382AIY0</accession>
<proteinExistence type="predicted"/>
<name>A0A382AIY0_9ZZZZ</name>
<feature type="non-terminal residue" evidence="1">
    <location>
        <position position="1"/>
    </location>
</feature>
<protein>
    <submittedName>
        <fullName evidence="1">Uncharacterized protein</fullName>
    </submittedName>
</protein>
<dbReference type="AlphaFoldDB" id="A0A382AIY0"/>